<gene>
    <name evidence="13 14" type="primary">lpxK</name>
    <name evidence="14" type="ORF">ACFO3O_04020</name>
</gene>
<protein>
    <recommendedName>
        <fullName evidence="4 13">Tetraacyldisaccharide 4'-kinase</fullName>
        <ecNumber evidence="3 13">2.7.1.130</ecNumber>
    </recommendedName>
    <alternativeName>
        <fullName evidence="12 13">Lipid A 4'-kinase</fullName>
    </alternativeName>
</protein>
<dbReference type="InterPro" id="IPR003758">
    <property type="entry name" value="LpxK"/>
</dbReference>
<dbReference type="EC" id="2.7.1.130" evidence="3 13"/>
<name>A0ABV9HT66_9FLAO</name>
<keyword evidence="7 13" id="KW-0808">Transferase</keyword>
<comment type="similarity">
    <text evidence="13">Belongs to the LpxK family.</text>
</comment>
<evidence type="ECO:0000256" key="1">
    <source>
        <dbReference type="ARBA" id="ARBA00002274"/>
    </source>
</evidence>
<dbReference type="InterPro" id="IPR006141">
    <property type="entry name" value="Intein_N"/>
</dbReference>
<evidence type="ECO:0000256" key="3">
    <source>
        <dbReference type="ARBA" id="ARBA00012071"/>
    </source>
</evidence>
<dbReference type="PROSITE" id="PS50817">
    <property type="entry name" value="INTEIN_N_TER"/>
    <property type="match status" value="1"/>
</dbReference>
<keyword evidence="6 13" id="KW-0441">Lipid A biosynthesis</keyword>
<dbReference type="EMBL" id="JBHSFV010000001">
    <property type="protein sequence ID" value="MFC4633058.1"/>
    <property type="molecule type" value="Genomic_DNA"/>
</dbReference>
<evidence type="ECO:0000256" key="2">
    <source>
        <dbReference type="ARBA" id="ARBA00004870"/>
    </source>
</evidence>
<evidence type="ECO:0000256" key="10">
    <source>
        <dbReference type="ARBA" id="ARBA00022840"/>
    </source>
</evidence>
<evidence type="ECO:0000313" key="15">
    <source>
        <dbReference type="Proteomes" id="UP001596043"/>
    </source>
</evidence>
<comment type="catalytic activity">
    <reaction evidence="13">
        <text>a lipid A disaccharide + ATP = a lipid IVA + ADP + H(+)</text>
        <dbReference type="Rhea" id="RHEA:67840"/>
        <dbReference type="ChEBI" id="CHEBI:15378"/>
        <dbReference type="ChEBI" id="CHEBI:30616"/>
        <dbReference type="ChEBI" id="CHEBI:176343"/>
        <dbReference type="ChEBI" id="CHEBI:176425"/>
        <dbReference type="ChEBI" id="CHEBI:456216"/>
        <dbReference type="EC" id="2.7.1.130"/>
    </reaction>
</comment>
<accession>A0ABV9HT66</accession>
<keyword evidence="5 13" id="KW-0444">Lipid biosynthesis</keyword>
<dbReference type="RefSeq" id="WP_379977220.1">
    <property type="nucleotide sequence ID" value="NZ_JBHSFV010000001.1"/>
</dbReference>
<keyword evidence="15" id="KW-1185">Reference proteome</keyword>
<dbReference type="NCBIfam" id="TIGR00682">
    <property type="entry name" value="lpxK"/>
    <property type="match status" value="1"/>
</dbReference>
<keyword evidence="9 13" id="KW-0418">Kinase</keyword>
<comment type="caution">
    <text evidence="14">The sequence shown here is derived from an EMBL/GenBank/DDBJ whole genome shotgun (WGS) entry which is preliminary data.</text>
</comment>
<dbReference type="PANTHER" id="PTHR42724:SF1">
    <property type="entry name" value="TETRAACYLDISACCHARIDE 4'-KINASE, MITOCHONDRIAL-RELATED"/>
    <property type="match status" value="1"/>
</dbReference>
<evidence type="ECO:0000256" key="12">
    <source>
        <dbReference type="ARBA" id="ARBA00029757"/>
    </source>
</evidence>
<dbReference type="GO" id="GO:0009029">
    <property type="term" value="F:lipid-A 4'-kinase activity"/>
    <property type="evidence" value="ECO:0007669"/>
    <property type="project" value="UniProtKB-EC"/>
</dbReference>
<evidence type="ECO:0000256" key="7">
    <source>
        <dbReference type="ARBA" id="ARBA00022679"/>
    </source>
</evidence>
<evidence type="ECO:0000256" key="13">
    <source>
        <dbReference type="HAMAP-Rule" id="MF_00409"/>
    </source>
</evidence>
<evidence type="ECO:0000256" key="6">
    <source>
        <dbReference type="ARBA" id="ARBA00022556"/>
    </source>
</evidence>
<evidence type="ECO:0000256" key="8">
    <source>
        <dbReference type="ARBA" id="ARBA00022741"/>
    </source>
</evidence>
<proteinExistence type="inferred from homology"/>
<evidence type="ECO:0000313" key="14">
    <source>
        <dbReference type="EMBL" id="MFC4633058.1"/>
    </source>
</evidence>
<keyword evidence="10 13" id="KW-0067">ATP-binding</keyword>
<organism evidence="14 15">
    <name type="scientific">Dokdonia ponticola</name>
    <dbReference type="NCBI Taxonomy" id="2041041"/>
    <lineage>
        <taxon>Bacteria</taxon>
        <taxon>Pseudomonadati</taxon>
        <taxon>Bacteroidota</taxon>
        <taxon>Flavobacteriia</taxon>
        <taxon>Flavobacteriales</taxon>
        <taxon>Flavobacteriaceae</taxon>
        <taxon>Dokdonia</taxon>
    </lineage>
</organism>
<dbReference type="PANTHER" id="PTHR42724">
    <property type="entry name" value="TETRAACYLDISACCHARIDE 4'-KINASE"/>
    <property type="match status" value="1"/>
</dbReference>
<comment type="pathway">
    <text evidence="2 13">Glycolipid biosynthesis; lipid IV(A) biosynthesis; lipid IV(A) from (3R)-3-hydroxytetradecanoyl-[acyl-carrier-protein] and UDP-N-acetyl-alpha-D-glucosamine: step 6/6.</text>
</comment>
<evidence type="ECO:0000256" key="4">
    <source>
        <dbReference type="ARBA" id="ARBA00016436"/>
    </source>
</evidence>
<evidence type="ECO:0000256" key="5">
    <source>
        <dbReference type="ARBA" id="ARBA00022516"/>
    </source>
</evidence>
<keyword evidence="11 13" id="KW-0443">Lipid metabolism</keyword>
<evidence type="ECO:0000256" key="11">
    <source>
        <dbReference type="ARBA" id="ARBA00023098"/>
    </source>
</evidence>
<evidence type="ECO:0000256" key="9">
    <source>
        <dbReference type="ARBA" id="ARBA00022777"/>
    </source>
</evidence>
<dbReference type="Pfam" id="PF02606">
    <property type="entry name" value="LpxK"/>
    <property type="match status" value="1"/>
</dbReference>
<comment type="function">
    <text evidence="1 13">Transfers the gamma-phosphate of ATP to the 4'-position of a tetraacyldisaccharide 1-phosphate intermediate (termed DS-1-P) to form tetraacyldisaccharide 1,4'-bis-phosphate (lipid IVA).</text>
</comment>
<dbReference type="HAMAP" id="MF_00409">
    <property type="entry name" value="LpxK"/>
    <property type="match status" value="1"/>
</dbReference>
<keyword evidence="8 13" id="KW-0547">Nucleotide-binding</keyword>
<comment type="caution">
    <text evidence="13">Lacks conserved residue(s) required for the propagation of feature annotation.</text>
</comment>
<dbReference type="InterPro" id="IPR027417">
    <property type="entry name" value="P-loop_NTPase"/>
</dbReference>
<dbReference type="Proteomes" id="UP001596043">
    <property type="component" value="Unassembled WGS sequence"/>
</dbReference>
<sequence length="337" mass="38374">MKQLRKILFPFAGLYYIITLLRNKAYDLGYFSHKEYDVPIICIGNLNTGGTGKSPMTEYLIRCLKDQYRIATLSRGYGRKTKGYLQVFSNSVAQDVGDEPLQFARKFGDIIVSVCEDRQFGISQLLKIKPAPEVFILDDAYQHRKVKAGFQIVLTAYHDLFVDDYLLPVGNLREPRNGVDRAQVIIVTKCPADVSQEDRGLVIKKLNPSSSQKVYFTTIRYSDRIVSNGARWAISELKGKKITLVTGIANPIPLVNHLQGLQLDFDHKVFRDHHNFASSEIKELESCEFILTTEKDYVRLAPLIKNTPLYYLAIEISFVADETLFAQQVLSFVNEFN</sequence>
<reference evidence="15" key="1">
    <citation type="journal article" date="2019" name="Int. J. Syst. Evol. Microbiol.">
        <title>The Global Catalogue of Microorganisms (GCM) 10K type strain sequencing project: providing services to taxonomists for standard genome sequencing and annotation.</title>
        <authorList>
            <consortium name="The Broad Institute Genomics Platform"/>
            <consortium name="The Broad Institute Genome Sequencing Center for Infectious Disease"/>
            <person name="Wu L."/>
            <person name="Ma J."/>
        </authorList>
    </citation>
    <scope>NUCLEOTIDE SEQUENCE [LARGE SCALE GENOMIC DNA]</scope>
    <source>
        <strain evidence="15">YJ-61-S</strain>
    </source>
</reference>
<dbReference type="SUPFAM" id="SSF52540">
    <property type="entry name" value="P-loop containing nucleoside triphosphate hydrolases"/>
    <property type="match status" value="1"/>
</dbReference>